<keyword evidence="5" id="KW-1185">Reference proteome</keyword>
<evidence type="ECO:0000259" key="3">
    <source>
        <dbReference type="PROSITE" id="PS51175"/>
    </source>
</evidence>
<dbReference type="CDD" id="cd21510">
    <property type="entry name" value="agarase_cat"/>
    <property type="match status" value="1"/>
</dbReference>
<dbReference type="Pfam" id="PF18040">
    <property type="entry name" value="BPA_C"/>
    <property type="match status" value="1"/>
</dbReference>
<dbReference type="InterPro" id="IPR040527">
    <property type="entry name" value="Beta-sand_Porphyrn"/>
</dbReference>
<dbReference type="PROSITE" id="PS51175">
    <property type="entry name" value="CBM6"/>
    <property type="match status" value="3"/>
</dbReference>
<dbReference type="InterPro" id="IPR041224">
    <property type="entry name" value="BPA_C"/>
</dbReference>
<feature type="chain" id="PRO_5030965092" evidence="2">
    <location>
        <begin position="26"/>
        <end position="1922"/>
    </location>
</feature>
<dbReference type="GO" id="GO:0030246">
    <property type="term" value="F:carbohydrate binding"/>
    <property type="evidence" value="ECO:0007669"/>
    <property type="project" value="InterPro"/>
</dbReference>
<dbReference type="Gene3D" id="3.20.20.80">
    <property type="entry name" value="Glycosidases"/>
    <property type="match status" value="1"/>
</dbReference>
<comment type="caution">
    <text evidence="4">The sequence shown here is derived from an EMBL/GenBank/DDBJ whole genome shotgun (WGS) entry which is preliminary data.</text>
</comment>
<feature type="signal peptide" evidence="2">
    <location>
        <begin position="1"/>
        <end position="25"/>
    </location>
</feature>
<accession>A0A7X8XYJ6</accession>
<dbReference type="InterPro" id="IPR006584">
    <property type="entry name" value="Cellulose-bd_IV"/>
</dbReference>
<evidence type="ECO:0000313" key="5">
    <source>
        <dbReference type="Proteomes" id="UP000585050"/>
    </source>
</evidence>
<gene>
    <name evidence="4" type="ORF">HGP29_24015</name>
</gene>
<organism evidence="4 5">
    <name type="scientific">Flammeovirga agarivorans</name>
    <dbReference type="NCBI Taxonomy" id="2726742"/>
    <lineage>
        <taxon>Bacteria</taxon>
        <taxon>Pseudomonadati</taxon>
        <taxon>Bacteroidota</taxon>
        <taxon>Cytophagia</taxon>
        <taxon>Cytophagales</taxon>
        <taxon>Flammeovirgaceae</taxon>
        <taxon>Flammeovirga</taxon>
    </lineage>
</organism>
<dbReference type="Pfam" id="PF03422">
    <property type="entry name" value="CBM_6"/>
    <property type="match status" value="3"/>
</dbReference>
<dbReference type="SMART" id="SM00635">
    <property type="entry name" value="BID_2"/>
    <property type="match status" value="7"/>
</dbReference>
<evidence type="ECO:0000256" key="1">
    <source>
        <dbReference type="ARBA" id="ARBA00022729"/>
    </source>
</evidence>
<dbReference type="Proteomes" id="UP000585050">
    <property type="component" value="Unassembled WGS sequence"/>
</dbReference>
<sequence>MNYYNLRSRLLGLLLMTSCALTTYAQDVNVDVNLNIKHSVNGVSEFEREKYMTLHGTSFETDWDGEEDKLDYLLNTLDTYFGRDTGSATWKFNATEEDPNRPNRPSLEHMDELGTWLKGEYSKDYLSHQYEARSRDMIGGTNPHPTYPTLSWNGDGETWTGWQPMDVDVSAEWVVNYLDGFFRKSDGAPGEPLPHYWEVINEPDMPMMTGHMTCTSQEKIWEYHNLVALGVRERFGANNPNRPKIGGMTWGLHDFHLPDGISRYDEDYLDQWLDGDGYITYHNMMDSEANNYRTNPWYQWDIMWQGFMDTCGDNMDFYSIHIYDWPGWNLNANDAPAATRSGGHTEAMLDIIEWYDLYKNGERKELIVSEFGAVNGLYNENNRPGVYDQQRMDWENIKPFNAMFMQFLERPDYITKSMPFTPIKAIWGDIPDQDLRYPYAMMRDENGDGEWEWSEYIKFFQLWSNVKGTRIDTKSSNRDLQVDAYVEGNKTYLIINNLEDDTKTVDLSFYDDYENPVESVLIKNLYLDMNQGTYGKPALDEFTVNSAPGSVQLSNNATMILEYTFANAVTVDQSSEETKFMGEKIGSGYHEFGSELIHATSQNLSTSVNNVVVPNGEYEATLRISGAFFKAHLSSVEVKLNGVVLEHNSNWRGSLEDLRNQWLGVLEVDIPPGVLQASNTIECKTNAPTDWATTQIQVWDFSKAPGRSGENGVALTGLSIEGTQELMAGKEVGLTANLEPANATNKQLVWSSSAPSIITVDEFGVIKAMTNSGNATITAANIDGTIVATHTVAAIPYADTPVNNITIDEGAITNVQFYVTSPLTLTISPDDATNQEVVWSSSNDEIVSVDPKTGRVTGKAIGESAIVTATINDNGNIITASTIVTVGIVGEEKVYCDAMITEVTGNTDYTFDVFVNLLGEREVKVELLQGNTVLGTGSTAATVAGKDVVSVDVSLNTVPTIGNYTLRVTALSNGNQVIDQCSSNLSILDRIRPESIALTDWLREVEIGETVPVTANVLPENAYNKSINWTSSNSSVATVNNEGIVTGVSLGTTTIKATTQDGGLVAQTTIEVKSQVVIQPTAIIIPSDVTVFPNGSLSVSPVFEPEWTTEKSITWASSNTALATVDGNGNISAGGTTGTLTLTATSASNPSVQGVSNVTVGTTLIIQAESFSGMGGPVGEIAIYDIPTGGQGINNVQSGDYVEFDVFIPQGGEYSVSFLAGTAVEDGVIEMFVDGNSVGSKQIPMNDWDAFANVPLGQNVNLSQGQVKIGLVGSGTSQWQWNLDKFELSFQGEITCDPLTGVTISSTETSIPLGQSTTFSASLLPQSACTTNITWASSNTNIATVNQSGTVTGVGTGTATITATTQNGGFTATKDIIVESAPNVPVTGVSISPVSLILNVGEDQLLTATVAPVNASNKTVVWSSSNQSVATVDASGRVMAISEGSSVISATTVDGTFVASSDITVNEVTVTPPPSGTIVIEAEDFETTGGTFNDGNVPFGVNRVAGIGINWVNAGDWTEYTVNAVGTFEVEYMISTPMENATVQIQLDGNVVGNDNVVNNGQWDDYISLKSVHQLTLNGEHQLRVAGVGSNDWQFNLDKVILTPIETTVIPVTGVSLNATSISLLEGETRQLVASIAPSNASEQSVSWSTSNANAVAVNNGTITAIAEGSAVVTVTTIDGGYTATANVSVSKPSTGPASLVIEAEDFTSTGGTYNDGFVPLGVNQVAGLGINWVNTGDWSEYTIDIPSAGNYDIEYMISTPMSGDIAIQVLVDGSVVTTDAVPNNGQWDDYQSLIASSQASLTTGVHTVRIVASGSDAWQWNLDKVTFSTGSSARTLPEEQLTASTLDIYPNPANQVVNVKGLPNGSYQIALYNMNGQIVHHSAIDYRYVHQLDVSTLTTGVYLLRIVGEGIDRKVRIAVSK</sequence>
<dbReference type="Gene3D" id="2.60.40.1080">
    <property type="match status" value="7"/>
</dbReference>
<name>A0A7X8XYJ6_9BACT</name>
<dbReference type="InterPro" id="IPR005084">
    <property type="entry name" value="CBM6"/>
</dbReference>
<dbReference type="InterPro" id="IPR017853">
    <property type="entry name" value="GH"/>
</dbReference>
<dbReference type="SUPFAM" id="SSF49785">
    <property type="entry name" value="Galactose-binding domain-like"/>
    <property type="match status" value="3"/>
</dbReference>
<dbReference type="Gene3D" id="2.60.120.260">
    <property type="entry name" value="Galactose-binding domain-like"/>
    <property type="match status" value="3"/>
</dbReference>
<dbReference type="SUPFAM" id="SSF51445">
    <property type="entry name" value="(Trans)glycosidases"/>
    <property type="match status" value="1"/>
</dbReference>
<dbReference type="Pfam" id="PF02368">
    <property type="entry name" value="Big_2"/>
    <property type="match status" value="7"/>
</dbReference>
<evidence type="ECO:0000256" key="2">
    <source>
        <dbReference type="SAM" id="SignalP"/>
    </source>
</evidence>
<keyword evidence="1 2" id="KW-0732">Signal</keyword>
<dbReference type="RefSeq" id="WP_168885004.1">
    <property type="nucleotide sequence ID" value="NZ_JABAIL010000011.1"/>
</dbReference>
<proteinExistence type="predicted"/>
<feature type="domain" description="CBM6" evidence="3">
    <location>
        <begin position="1478"/>
        <end position="1603"/>
    </location>
</feature>
<dbReference type="InterPro" id="IPR008979">
    <property type="entry name" value="Galactose-bd-like_sf"/>
</dbReference>
<dbReference type="Pfam" id="PF18206">
    <property type="entry name" value="Porphyrn_cat_1"/>
    <property type="match status" value="1"/>
</dbReference>
<dbReference type="EMBL" id="JABAIL010000011">
    <property type="protein sequence ID" value="NLR94291.1"/>
    <property type="molecule type" value="Genomic_DNA"/>
</dbReference>
<evidence type="ECO:0000313" key="4">
    <source>
        <dbReference type="EMBL" id="NLR94291.1"/>
    </source>
</evidence>
<dbReference type="SUPFAM" id="SSF49373">
    <property type="entry name" value="Invasin/intimin cell-adhesion fragments"/>
    <property type="match status" value="7"/>
</dbReference>
<protein>
    <submittedName>
        <fullName evidence="4">Carbohydrate-binding protein</fullName>
    </submittedName>
</protein>
<dbReference type="InterPro" id="IPR003343">
    <property type="entry name" value="Big_2"/>
</dbReference>
<dbReference type="InterPro" id="IPR026444">
    <property type="entry name" value="Secre_tail"/>
</dbReference>
<dbReference type="NCBIfam" id="TIGR04183">
    <property type="entry name" value="Por_Secre_tail"/>
    <property type="match status" value="1"/>
</dbReference>
<dbReference type="Pfam" id="PF18962">
    <property type="entry name" value="Por_Secre_tail"/>
    <property type="match status" value="1"/>
</dbReference>
<feature type="domain" description="CBM6" evidence="3">
    <location>
        <begin position="1164"/>
        <end position="1289"/>
    </location>
</feature>
<dbReference type="Gene3D" id="2.60.120.1200">
    <property type="match status" value="1"/>
</dbReference>
<dbReference type="InterPro" id="IPR008964">
    <property type="entry name" value="Invasin/intimin_cell_adhesion"/>
</dbReference>
<reference evidence="4 5" key="1">
    <citation type="submission" date="2020-04" db="EMBL/GenBank/DDBJ databases">
        <title>Flammeovirga sp. SR4, a novel species isolated from seawater.</title>
        <authorList>
            <person name="Wang X."/>
        </authorList>
    </citation>
    <scope>NUCLEOTIDE SEQUENCE [LARGE SCALE GENOMIC DNA]</scope>
    <source>
        <strain evidence="4 5">SR4</strain>
    </source>
</reference>
<dbReference type="SMART" id="SM00606">
    <property type="entry name" value="CBD_IV"/>
    <property type="match status" value="3"/>
</dbReference>
<feature type="domain" description="CBM6" evidence="3">
    <location>
        <begin position="1700"/>
        <end position="1829"/>
    </location>
</feature>
<dbReference type="CDD" id="cd04079">
    <property type="entry name" value="CBM6_agarase-like"/>
    <property type="match status" value="3"/>
</dbReference>